<dbReference type="EMBL" id="JANAKD010000135">
    <property type="protein sequence ID" value="KAJ3497143.1"/>
    <property type="molecule type" value="Genomic_DNA"/>
</dbReference>
<protein>
    <submittedName>
        <fullName evidence="1">Uncharacterized protein</fullName>
    </submittedName>
</protein>
<dbReference type="Proteomes" id="UP001148737">
    <property type="component" value="Unassembled WGS sequence"/>
</dbReference>
<evidence type="ECO:0000313" key="1">
    <source>
        <dbReference type="EMBL" id="KAJ3497143.1"/>
    </source>
</evidence>
<comment type="caution">
    <text evidence="1">The sequence shown here is derived from an EMBL/GenBank/DDBJ whole genome shotgun (WGS) entry which is preliminary data.</text>
</comment>
<reference evidence="1" key="1">
    <citation type="submission" date="2022-07" db="EMBL/GenBank/DDBJ databases">
        <title>Genome Sequence of Lecanicillium saksenae.</title>
        <authorList>
            <person name="Buettner E."/>
        </authorList>
    </citation>
    <scope>NUCLEOTIDE SEQUENCE</scope>
    <source>
        <strain evidence="1">VT-O1</strain>
    </source>
</reference>
<accession>A0ACC1R3K0</accession>
<sequence>MAILKAVVAALFFVGANASYGIGGFPGYFKAVGDNFDGPTFDYWTKQPDDHNWVGLYPAGDEGPSHSDAKLGARQAPAPDALIWAYAPGQNNKFKIPGAESLPQGGYEAYFLSENYTWLAPPVQVTIGLTHPGKIVDVDPNNGLRIKYKYPVAGTKNWIGVWFYSGGGPLNGQKDESSIIWKYAPETEGTLEFDNSGLGAGVYKAFFLSDDGYTSTATPVVFTIANAAEYPGSVAINLNAEPWYLRWATTKRVNGTYALQTYHHGDQPLQGKALHRLTAVGYYGVGKADPAEFNLPPGKYDVQLVTPRDAQDRKVLAKPITISL</sequence>
<organism evidence="1 2">
    <name type="scientific">Lecanicillium saksenae</name>
    <dbReference type="NCBI Taxonomy" id="468837"/>
    <lineage>
        <taxon>Eukaryota</taxon>
        <taxon>Fungi</taxon>
        <taxon>Dikarya</taxon>
        <taxon>Ascomycota</taxon>
        <taxon>Pezizomycotina</taxon>
        <taxon>Sordariomycetes</taxon>
        <taxon>Hypocreomycetidae</taxon>
        <taxon>Hypocreales</taxon>
        <taxon>Cordycipitaceae</taxon>
        <taxon>Lecanicillium</taxon>
    </lineage>
</organism>
<proteinExistence type="predicted"/>
<evidence type="ECO:0000313" key="2">
    <source>
        <dbReference type="Proteomes" id="UP001148737"/>
    </source>
</evidence>
<gene>
    <name evidence="1" type="ORF">NLG97_g2125</name>
</gene>
<keyword evidence="2" id="KW-1185">Reference proteome</keyword>
<name>A0ACC1R3K0_9HYPO</name>